<dbReference type="OrthoDB" id="4951845at2759"/>
<dbReference type="InterPro" id="IPR036282">
    <property type="entry name" value="Glutathione-S-Trfase_C_sf"/>
</dbReference>
<sequence>MIKVYELVTKKGGVSLSPFVVAAELFLKHKGLEFESIPLTFVEVASTIKEVTGGKWDKVPTVVFPNGDIVFDSPEVAKYLDEQYPENPLNPNNSDLDGLIQDYNTNVAPNAFRSAIDDLFSLLDDENQKYFRESREERFNKKFEEISGNRETNIQQYYAGLKRIDDVLSATKFLNGDKPLIHDYTLASRIQFFRTVSPRTYEELILNNPNENFKRWTKDMDKVLNGYLGKRPTL</sequence>
<dbReference type="SUPFAM" id="SSF47616">
    <property type="entry name" value="GST C-terminal domain-like"/>
    <property type="match status" value="1"/>
</dbReference>
<feature type="domain" description="GST N-terminal" evidence="1">
    <location>
        <begin position="17"/>
        <end position="83"/>
    </location>
</feature>
<name>A0A137P1S3_CONC2</name>
<protein>
    <submittedName>
        <fullName evidence="3">Uncharacterized protein</fullName>
    </submittedName>
</protein>
<evidence type="ECO:0000313" key="4">
    <source>
        <dbReference type="Proteomes" id="UP000070444"/>
    </source>
</evidence>
<evidence type="ECO:0000259" key="2">
    <source>
        <dbReference type="Pfam" id="PF22041"/>
    </source>
</evidence>
<dbReference type="InterPro" id="IPR036249">
    <property type="entry name" value="Thioredoxin-like_sf"/>
</dbReference>
<dbReference type="STRING" id="796925.A0A137P1S3"/>
<gene>
    <name evidence="3" type="ORF">CONCODRAFT_79580</name>
</gene>
<organism evidence="3 4">
    <name type="scientific">Conidiobolus coronatus (strain ATCC 28846 / CBS 209.66 / NRRL 28638)</name>
    <name type="common">Delacroixia coronata</name>
    <dbReference type="NCBI Taxonomy" id="796925"/>
    <lineage>
        <taxon>Eukaryota</taxon>
        <taxon>Fungi</taxon>
        <taxon>Fungi incertae sedis</taxon>
        <taxon>Zoopagomycota</taxon>
        <taxon>Entomophthoromycotina</taxon>
        <taxon>Entomophthoromycetes</taxon>
        <taxon>Entomophthorales</taxon>
        <taxon>Ancylistaceae</taxon>
        <taxon>Conidiobolus</taxon>
    </lineage>
</organism>
<dbReference type="Pfam" id="PF13409">
    <property type="entry name" value="GST_N_2"/>
    <property type="match status" value="1"/>
</dbReference>
<dbReference type="OMA" id="NENFKRW"/>
<reference evidence="3 4" key="1">
    <citation type="journal article" date="2015" name="Genome Biol. Evol.">
        <title>Phylogenomic analyses indicate that early fungi evolved digesting cell walls of algal ancestors of land plants.</title>
        <authorList>
            <person name="Chang Y."/>
            <person name="Wang S."/>
            <person name="Sekimoto S."/>
            <person name="Aerts A.L."/>
            <person name="Choi C."/>
            <person name="Clum A."/>
            <person name="LaButti K.M."/>
            <person name="Lindquist E.A."/>
            <person name="Yee Ngan C."/>
            <person name="Ohm R.A."/>
            <person name="Salamov A.A."/>
            <person name="Grigoriev I.V."/>
            <person name="Spatafora J.W."/>
            <person name="Berbee M.L."/>
        </authorList>
    </citation>
    <scope>NUCLEOTIDE SEQUENCE [LARGE SCALE GENOMIC DNA]</scope>
    <source>
        <strain evidence="3 4">NRRL 28638</strain>
    </source>
</reference>
<dbReference type="SUPFAM" id="SSF52833">
    <property type="entry name" value="Thioredoxin-like"/>
    <property type="match status" value="1"/>
</dbReference>
<accession>A0A137P1S3</accession>
<evidence type="ECO:0000259" key="1">
    <source>
        <dbReference type="Pfam" id="PF13409"/>
    </source>
</evidence>
<dbReference type="Pfam" id="PF22041">
    <property type="entry name" value="GST_C_7"/>
    <property type="match status" value="1"/>
</dbReference>
<dbReference type="AlphaFoldDB" id="A0A137P1S3"/>
<dbReference type="EMBL" id="KQ964555">
    <property type="protein sequence ID" value="KXN68908.1"/>
    <property type="molecule type" value="Genomic_DNA"/>
</dbReference>
<feature type="domain" description="Glutathione S-transferase UstS-like C-terminal" evidence="2">
    <location>
        <begin position="103"/>
        <end position="220"/>
    </location>
</feature>
<proteinExistence type="predicted"/>
<dbReference type="InterPro" id="IPR054416">
    <property type="entry name" value="GST_UstS-like_C"/>
</dbReference>
<dbReference type="Gene3D" id="1.20.1050.10">
    <property type="match status" value="1"/>
</dbReference>
<keyword evidence="4" id="KW-1185">Reference proteome</keyword>
<evidence type="ECO:0000313" key="3">
    <source>
        <dbReference type="EMBL" id="KXN68908.1"/>
    </source>
</evidence>
<dbReference type="InterPro" id="IPR004045">
    <property type="entry name" value="Glutathione_S-Trfase_N"/>
</dbReference>
<dbReference type="Gene3D" id="3.40.30.10">
    <property type="entry name" value="Glutaredoxin"/>
    <property type="match status" value="1"/>
</dbReference>
<dbReference type="Proteomes" id="UP000070444">
    <property type="component" value="Unassembled WGS sequence"/>
</dbReference>